<comment type="caution">
    <text evidence="1">The sequence shown here is derived from an EMBL/GenBank/DDBJ whole genome shotgun (WGS) entry which is preliminary data.</text>
</comment>
<protein>
    <submittedName>
        <fullName evidence="1">HNH endonuclease signature motif containing protein</fullName>
    </submittedName>
</protein>
<reference evidence="2" key="1">
    <citation type="submission" date="2023-07" db="EMBL/GenBank/DDBJ databases">
        <title>30 novel species of actinomycetes from the DSMZ collection.</title>
        <authorList>
            <person name="Nouioui I."/>
        </authorList>
    </citation>
    <scope>NUCLEOTIDE SEQUENCE [LARGE SCALE GENOMIC DNA]</scope>
    <source>
        <strain evidence="2">DSM 41979</strain>
    </source>
</reference>
<sequence>MSAPKYPRSLLADAAPASGSLLDLLDRIGAPVSRTVMRYVEQRLRHYGIDTSHFRPSVLPAREPVAYTREALAEAVRGAKSLREVGTRLGLPEGDVPYSLVRKRIEQFGIDISHLSRTESSLTDPSPDSARKAVAEARSAAEALRLLGLEPHTGARRRLRDVCERNGISTAHFLGQASRKGIPRRRKPASAVLVVKPPTAVRTSGEMLRRALSEIGRPHVCEKCGLGTRYRGRPLMLEIDHINGDWRDNRAENLRYLCPNCHSQTATFAGGARR</sequence>
<dbReference type="Proteomes" id="UP001183610">
    <property type="component" value="Unassembled WGS sequence"/>
</dbReference>
<gene>
    <name evidence="1" type="ORF">RM698_09670</name>
</gene>
<dbReference type="RefSeq" id="WP_010263665.1">
    <property type="nucleotide sequence ID" value="NZ_JAVRET010000016.1"/>
</dbReference>
<proteinExistence type="predicted"/>
<evidence type="ECO:0000313" key="1">
    <source>
        <dbReference type="EMBL" id="MDT0409321.1"/>
    </source>
</evidence>
<keyword evidence="1" id="KW-0540">Nuclease</keyword>
<name>A0ABU2QZC7_9ACTN</name>
<dbReference type="GO" id="GO:0004519">
    <property type="term" value="F:endonuclease activity"/>
    <property type="evidence" value="ECO:0007669"/>
    <property type="project" value="UniProtKB-KW"/>
</dbReference>
<dbReference type="CDD" id="cd00085">
    <property type="entry name" value="HNHc"/>
    <property type="match status" value="1"/>
</dbReference>
<keyword evidence="1" id="KW-0378">Hydrolase</keyword>
<dbReference type="InterPro" id="IPR003615">
    <property type="entry name" value="HNH_nuc"/>
</dbReference>
<keyword evidence="2" id="KW-1185">Reference proteome</keyword>
<evidence type="ECO:0000313" key="2">
    <source>
        <dbReference type="Proteomes" id="UP001183610"/>
    </source>
</evidence>
<keyword evidence="1" id="KW-0255">Endonuclease</keyword>
<organism evidence="1 2">
    <name type="scientific">Streptomyces evansiae</name>
    <dbReference type="NCBI Taxonomy" id="3075535"/>
    <lineage>
        <taxon>Bacteria</taxon>
        <taxon>Bacillati</taxon>
        <taxon>Actinomycetota</taxon>
        <taxon>Actinomycetes</taxon>
        <taxon>Kitasatosporales</taxon>
        <taxon>Streptomycetaceae</taxon>
        <taxon>Streptomyces</taxon>
    </lineage>
</organism>
<dbReference type="EMBL" id="JAVRET010000016">
    <property type="protein sequence ID" value="MDT0409321.1"/>
    <property type="molecule type" value="Genomic_DNA"/>
</dbReference>
<accession>A0ABU2QZC7</accession>